<name>A0ABX3UWF5_9GAMM</name>
<keyword evidence="6" id="KW-0804">Transcription</keyword>
<feature type="domain" description="Anti-sigma-28 factor FlgM C-terminal" evidence="9">
    <location>
        <begin position="13"/>
        <end position="60"/>
    </location>
</feature>
<dbReference type="Proteomes" id="UP000193785">
    <property type="component" value="Unassembled WGS sequence"/>
</dbReference>
<keyword evidence="3" id="KW-0678">Repressor</keyword>
<comment type="similarity">
    <text evidence="1">Belongs to the FlgM family.</text>
</comment>
<evidence type="ECO:0000256" key="8">
    <source>
        <dbReference type="ARBA" id="ARBA00030117"/>
    </source>
</evidence>
<organism evidence="10 11">
    <name type="scientific">Pantoea septica</name>
    <dbReference type="NCBI Taxonomy" id="472695"/>
    <lineage>
        <taxon>Bacteria</taxon>
        <taxon>Pseudomonadati</taxon>
        <taxon>Pseudomonadota</taxon>
        <taxon>Gammaproteobacteria</taxon>
        <taxon>Enterobacterales</taxon>
        <taxon>Erwiniaceae</taxon>
        <taxon>Pantoea</taxon>
    </lineage>
</organism>
<reference evidence="10 11" key="1">
    <citation type="journal article" date="2017" name="Antonie Van Leeuwenhoek">
        <title>Phylogenomic resolution of the bacterial genus Pantoea and its relationship with Erwinia and Tatumella.</title>
        <authorList>
            <person name="Palmer M."/>
            <person name="Steenkamp E.T."/>
            <person name="Coetzee M.P."/>
            <person name="Chan W.Y."/>
            <person name="van Zyl E."/>
            <person name="De Maayer P."/>
            <person name="Coutinho T.A."/>
            <person name="Blom J."/>
            <person name="Smits T.H."/>
            <person name="Duffy B."/>
            <person name="Venter S.N."/>
        </authorList>
    </citation>
    <scope>NUCLEOTIDE SEQUENCE [LARGE SCALE GENOMIC DNA]</scope>
    <source>
        <strain evidence="10 11">LMG 5345</strain>
    </source>
</reference>
<dbReference type="SUPFAM" id="SSF101498">
    <property type="entry name" value="Anti-sigma factor FlgM"/>
    <property type="match status" value="1"/>
</dbReference>
<keyword evidence="10" id="KW-0282">Flagellum</keyword>
<dbReference type="EMBL" id="MLJJ01000004">
    <property type="protein sequence ID" value="ORN02576.1"/>
    <property type="molecule type" value="Genomic_DNA"/>
</dbReference>
<sequence>MNGQKPCSRSVTSVHISETAQKIASRDTNDVDMHRVTAIQQALAAGEYHIDSHDIAGKLVRHVIETGR</sequence>
<keyword evidence="5" id="KW-0805">Transcription regulation</keyword>
<accession>A0ABX3UWF5</accession>
<dbReference type="InterPro" id="IPR035890">
    <property type="entry name" value="Anti-sigma-28_factor_FlgM_sf"/>
</dbReference>
<protein>
    <recommendedName>
        <fullName evidence="2">Negative regulator of flagellin synthesis</fullName>
    </recommendedName>
    <alternativeName>
        <fullName evidence="8">Anti-sigma-28 factor</fullName>
    </alternativeName>
</protein>
<comment type="function">
    <text evidence="7">Responsible for the coupling of flagellin expression to flagellar assembly by preventing expression of the flagellin genes when a component of the middle class of proteins is defective. It negatively regulates flagellar genes by inhibiting the activity of FliA by directly binding to FliA.</text>
</comment>
<keyword evidence="11" id="KW-1185">Reference proteome</keyword>
<evidence type="ECO:0000256" key="5">
    <source>
        <dbReference type="ARBA" id="ARBA00023015"/>
    </source>
</evidence>
<evidence type="ECO:0000256" key="1">
    <source>
        <dbReference type="ARBA" id="ARBA00005322"/>
    </source>
</evidence>
<dbReference type="NCBIfam" id="TIGR03824">
    <property type="entry name" value="FlgM_jcvi"/>
    <property type="match status" value="1"/>
</dbReference>
<evidence type="ECO:0000256" key="6">
    <source>
        <dbReference type="ARBA" id="ARBA00023163"/>
    </source>
</evidence>
<evidence type="ECO:0000256" key="7">
    <source>
        <dbReference type="ARBA" id="ARBA00024739"/>
    </source>
</evidence>
<keyword evidence="4" id="KW-1005">Bacterial flagellum biogenesis</keyword>
<comment type="caution">
    <text evidence="10">The sequence shown here is derived from an EMBL/GenBank/DDBJ whole genome shotgun (WGS) entry which is preliminary data.</text>
</comment>
<dbReference type="InterPro" id="IPR007412">
    <property type="entry name" value="FlgM"/>
</dbReference>
<keyword evidence="10" id="KW-0969">Cilium</keyword>
<proteinExistence type="inferred from homology"/>
<evidence type="ECO:0000313" key="10">
    <source>
        <dbReference type="EMBL" id="ORN02576.1"/>
    </source>
</evidence>
<dbReference type="Pfam" id="PF04316">
    <property type="entry name" value="FlgM"/>
    <property type="match status" value="1"/>
</dbReference>
<evidence type="ECO:0000256" key="4">
    <source>
        <dbReference type="ARBA" id="ARBA00022795"/>
    </source>
</evidence>
<evidence type="ECO:0000256" key="3">
    <source>
        <dbReference type="ARBA" id="ARBA00022491"/>
    </source>
</evidence>
<keyword evidence="10" id="KW-0966">Cell projection</keyword>
<evidence type="ECO:0000259" key="9">
    <source>
        <dbReference type="Pfam" id="PF04316"/>
    </source>
</evidence>
<gene>
    <name evidence="10" type="ORF">HA46_03205</name>
</gene>
<evidence type="ECO:0000256" key="2">
    <source>
        <dbReference type="ARBA" id="ARBA00017823"/>
    </source>
</evidence>
<evidence type="ECO:0000313" key="11">
    <source>
        <dbReference type="Proteomes" id="UP000193785"/>
    </source>
</evidence>
<dbReference type="InterPro" id="IPR031316">
    <property type="entry name" value="FlgM_C"/>
</dbReference>